<dbReference type="EMBL" id="WJNH01000003">
    <property type="protein sequence ID" value="MRG86029.1"/>
    <property type="molecule type" value="Genomic_DNA"/>
</dbReference>
<dbReference type="InterPro" id="IPR053162">
    <property type="entry name" value="DnaD"/>
</dbReference>
<dbReference type="PANTHER" id="PTHR37293:SF5">
    <property type="entry name" value="DNA REPLICATION PROTEIN"/>
    <property type="match status" value="1"/>
</dbReference>
<sequence>MLDELKNWISEFGDELVIEAMKKALERNKISWGYVKGILQSWANKGVTSVERAKAEVLSFQKQNPKRSRSHPYKQEVLTGWFDQEDRKKPKVDAPQHDYEHEKQELAGILDKYKKTSLVPVQLGV</sequence>
<protein>
    <submittedName>
        <fullName evidence="3">DnaD domain protein</fullName>
    </submittedName>
</protein>
<feature type="domain" description="DnaB/C C-terminal" evidence="2">
    <location>
        <begin position="2"/>
        <end position="56"/>
    </location>
</feature>
<comment type="caution">
    <text evidence="3">The sequence shown here is derived from an EMBL/GenBank/DDBJ whole genome shotgun (WGS) entry which is preliminary data.</text>
</comment>
<dbReference type="SUPFAM" id="SSF158499">
    <property type="entry name" value="DnaD domain-like"/>
    <property type="match status" value="1"/>
</dbReference>
<dbReference type="Pfam" id="PF07261">
    <property type="entry name" value="DnaB_2"/>
    <property type="match status" value="1"/>
</dbReference>
<proteinExistence type="inferred from homology"/>
<dbReference type="Gene3D" id="1.10.10.630">
    <property type="entry name" value="DnaD domain-like"/>
    <property type="match status" value="1"/>
</dbReference>
<evidence type="ECO:0000313" key="3">
    <source>
        <dbReference type="EMBL" id="MRG86029.1"/>
    </source>
</evidence>
<organism evidence="3 4">
    <name type="scientific">Salinibacillus xinjiangensis</name>
    <dbReference type="NCBI Taxonomy" id="1229268"/>
    <lineage>
        <taxon>Bacteria</taxon>
        <taxon>Bacillati</taxon>
        <taxon>Bacillota</taxon>
        <taxon>Bacilli</taxon>
        <taxon>Bacillales</taxon>
        <taxon>Bacillaceae</taxon>
        <taxon>Salinibacillus</taxon>
    </lineage>
</organism>
<reference evidence="3 4" key="1">
    <citation type="submission" date="2019-11" db="EMBL/GenBank/DDBJ databases">
        <authorList>
            <person name="Li J."/>
        </authorList>
    </citation>
    <scope>NUCLEOTIDE SEQUENCE [LARGE SCALE GENOMIC DNA]</scope>
    <source>
        <strain evidence="3 4">J4</strain>
    </source>
</reference>
<evidence type="ECO:0000256" key="1">
    <source>
        <dbReference type="ARBA" id="ARBA00093462"/>
    </source>
</evidence>
<dbReference type="NCBIfam" id="TIGR01446">
    <property type="entry name" value="DnaD_dom"/>
    <property type="match status" value="1"/>
</dbReference>
<dbReference type="Proteomes" id="UP000480185">
    <property type="component" value="Unassembled WGS sequence"/>
</dbReference>
<accession>A0A6G1X528</accession>
<keyword evidence="4" id="KW-1185">Reference proteome</keyword>
<dbReference type="PANTHER" id="PTHR37293">
    <property type="entry name" value="PHAGE REPLICATION PROTEIN-RELATED"/>
    <property type="match status" value="1"/>
</dbReference>
<dbReference type="AlphaFoldDB" id="A0A6G1X528"/>
<name>A0A6G1X528_9BACI</name>
<evidence type="ECO:0000313" key="4">
    <source>
        <dbReference type="Proteomes" id="UP000480185"/>
    </source>
</evidence>
<dbReference type="InterPro" id="IPR006343">
    <property type="entry name" value="DnaB/C_C"/>
</dbReference>
<dbReference type="OrthoDB" id="1047417at2"/>
<dbReference type="InterPro" id="IPR034829">
    <property type="entry name" value="DnaD-like_sf"/>
</dbReference>
<gene>
    <name evidence="3" type="ORF">GH754_06770</name>
</gene>
<comment type="similarity">
    <text evidence="1">Belongs to the DnaB/DnaD family.</text>
</comment>
<evidence type="ECO:0000259" key="2">
    <source>
        <dbReference type="Pfam" id="PF07261"/>
    </source>
</evidence>